<dbReference type="AlphaFoldDB" id="L7FKT3"/>
<dbReference type="Proteomes" id="UP000014680">
    <property type="component" value="Unassembled WGS sequence"/>
</dbReference>
<dbReference type="OrthoDB" id="33690at2759"/>
<dbReference type="RefSeq" id="XP_004184287.1">
    <property type="nucleotide sequence ID" value="XM_004184239.1"/>
</dbReference>
<evidence type="ECO:0000313" key="1">
    <source>
        <dbReference type="EMBL" id="ELP84941.1"/>
    </source>
</evidence>
<name>L7FKT3_ENTIV</name>
<sequence>MSSNCTHNPQLSQSVVERSTLTNLQCALLAFLSIRANVIIAKPQKSTKFSKQFLVLRQINFTDENFIFDVNTFVTKRIQDRMNIMRTMGLSDKTAYRKTMNFKKREVLEVLEDLLFEEGFIVLYQKINREGVRGDISIKMPNGKVIGKEIIMKLGNNVWDFCLQKFKKSKKIVLNSENVLGLIHDAYCVE</sequence>
<evidence type="ECO:0000313" key="2">
    <source>
        <dbReference type="Proteomes" id="UP000014680"/>
    </source>
</evidence>
<dbReference type="VEuPathDB" id="AmoebaDB:EIN_367940"/>
<accession>L7FKT3</accession>
<dbReference type="EMBL" id="KB207096">
    <property type="protein sequence ID" value="ELP84941.1"/>
    <property type="molecule type" value="Genomic_DNA"/>
</dbReference>
<proteinExistence type="predicted"/>
<protein>
    <submittedName>
        <fullName evidence="1">Uncharacterized protein</fullName>
    </submittedName>
</protein>
<dbReference type="GeneID" id="14883917"/>
<organism evidence="1 2">
    <name type="scientific">Entamoeba invadens IP1</name>
    <dbReference type="NCBI Taxonomy" id="370355"/>
    <lineage>
        <taxon>Eukaryota</taxon>
        <taxon>Amoebozoa</taxon>
        <taxon>Evosea</taxon>
        <taxon>Archamoebae</taxon>
        <taxon>Mastigamoebida</taxon>
        <taxon>Entamoebidae</taxon>
        <taxon>Entamoeba</taxon>
    </lineage>
</organism>
<dbReference type="KEGG" id="eiv:EIN_367940"/>
<keyword evidence="2" id="KW-1185">Reference proteome</keyword>
<reference evidence="1 2" key="1">
    <citation type="submission" date="2012-10" db="EMBL/GenBank/DDBJ databases">
        <authorList>
            <person name="Zafar N."/>
            <person name="Inman J."/>
            <person name="Hall N."/>
            <person name="Lorenzi H."/>
            <person name="Caler E."/>
        </authorList>
    </citation>
    <scope>NUCLEOTIDE SEQUENCE [LARGE SCALE GENOMIC DNA]</scope>
    <source>
        <strain evidence="1 2">IP1</strain>
    </source>
</reference>
<gene>
    <name evidence="1" type="ORF">EIN_367940</name>
</gene>